<dbReference type="PANTHER" id="PTHR42721:SF3">
    <property type="entry name" value="BETA-D-XYLOSIDASE 5-RELATED"/>
    <property type="match status" value="1"/>
</dbReference>
<reference evidence="6" key="1">
    <citation type="submission" date="2023-04" db="EMBL/GenBank/DDBJ databases">
        <title>Black Yeasts Isolated from many extreme environments.</title>
        <authorList>
            <person name="Coleine C."/>
            <person name="Stajich J.E."/>
            <person name="Selbmann L."/>
        </authorList>
    </citation>
    <scope>NUCLEOTIDE SEQUENCE</scope>
    <source>
        <strain evidence="6">CCFEE 5312</strain>
    </source>
</reference>
<comment type="similarity">
    <text evidence="1">Belongs to the glycosyl hydrolase 3 family.</text>
</comment>
<evidence type="ECO:0000256" key="1">
    <source>
        <dbReference type="ARBA" id="ARBA00005336"/>
    </source>
</evidence>
<keyword evidence="7" id="KW-1185">Reference proteome</keyword>
<name>A0AAJ0DP54_9PEZI</name>
<protein>
    <recommendedName>
        <fullName evidence="5">Glycoside hydrolase family 3 C-terminal domain-containing protein</fullName>
    </recommendedName>
</protein>
<dbReference type="AlphaFoldDB" id="A0AAJ0DP54"/>
<sequence length="377" mass="40665">MTFNDSITVAMIGMWANASSQMQGGYFGPPPYYHSPIYAAGQLGINYIYATGPINETESSGNWTKKAIAAAKKADVVLYFGGIDWSVVAEALDRYQIAWPQSQLSLIHSICSLGKPCIVAQLSDQLDDTPLLGNDNINAIVWAGYPSQDGGPAVFDILTGAVAPAGRLPVTQYPAKYVDEVSLLNMHLAPSENNPGRTYMWYNDAVIEYGFGMHYTDFTAKIGKGSIENNCHRSIQHLLSSCTAEHPDKCELGSLPISVENAGSITSDFVALTFVALAFVRSLTAGPKPYPLKSLASYKRLFAVAAGSTSTAELPVNLGKYEMILDVPTQDTITFELTGKAAMLEKWPQPPANQTYEAAKDGKAYGPCKQLGQPLTL</sequence>
<dbReference type="EMBL" id="JAWDJX010000013">
    <property type="protein sequence ID" value="KAK3054003.1"/>
    <property type="molecule type" value="Genomic_DNA"/>
</dbReference>
<organism evidence="6 7">
    <name type="scientific">Extremus antarcticus</name>
    <dbReference type="NCBI Taxonomy" id="702011"/>
    <lineage>
        <taxon>Eukaryota</taxon>
        <taxon>Fungi</taxon>
        <taxon>Dikarya</taxon>
        <taxon>Ascomycota</taxon>
        <taxon>Pezizomycotina</taxon>
        <taxon>Dothideomycetes</taxon>
        <taxon>Dothideomycetidae</taxon>
        <taxon>Mycosphaerellales</taxon>
        <taxon>Extremaceae</taxon>
        <taxon>Extremus</taxon>
    </lineage>
</organism>
<keyword evidence="2" id="KW-0378">Hydrolase</keyword>
<dbReference type="GO" id="GO:0045493">
    <property type="term" value="P:xylan catabolic process"/>
    <property type="evidence" value="ECO:0007669"/>
    <property type="project" value="InterPro"/>
</dbReference>
<keyword evidence="3" id="KW-0119">Carbohydrate metabolism</keyword>
<proteinExistence type="inferred from homology"/>
<dbReference type="GO" id="GO:0009044">
    <property type="term" value="F:xylan 1,4-beta-xylosidase activity"/>
    <property type="evidence" value="ECO:0007669"/>
    <property type="project" value="InterPro"/>
</dbReference>
<dbReference type="GO" id="GO:0046556">
    <property type="term" value="F:alpha-L-arabinofuranosidase activity"/>
    <property type="evidence" value="ECO:0007669"/>
    <property type="project" value="TreeGrafter"/>
</dbReference>
<dbReference type="SUPFAM" id="SSF52279">
    <property type="entry name" value="Beta-D-glucan exohydrolase, C-terminal domain"/>
    <property type="match status" value="1"/>
</dbReference>
<evidence type="ECO:0000256" key="2">
    <source>
        <dbReference type="ARBA" id="ARBA00022801"/>
    </source>
</evidence>
<dbReference type="InterPro" id="IPR044993">
    <property type="entry name" value="BXL"/>
</dbReference>
<dbReference type="GO" id="GO:0031222">
    <property type="term" value="P:arabinan catabolic process"/>
    <property type="evidence" value="ECO:0007669"/>
    <property type="project" value="TreeGrafter"/>
</dbReference>
<dbReference type="Gene3D" id="3.40.50.1700">
    <property type="entry name" value="Glycoside hydrolase family 3 C-terminal domain"/>
    <property type="match status" value="1"/>
</dbReference>
<dbReference type="InterPro" id="IPR002772">
    <property type="entry name" value="Glyco_hydro_3_C"/>
</dbReference>
<evidence type="ECO:0000259" key="5">
    <source>
        <dbReference type="Pfam" id="PF01915"/>
    </source>
</evidence>
<dbReference type="InterPro" id="IPR036881">
    <property type="entry name" value="Glyco_hydro_3_C_sf"/>
</dbReference>
<dbReference type="PANTHER" id="PTHR42721">
    <property type="entry name" value="SUGAR HYDROLASE-RELATED"/>
    <property type="match status" value="1"/>
</dbReference>
<dbReference type="Pfam" id="PF01915">
    <property type="entry name" value="Glyco_hydro_3_C"/>
    <property type="match status" value="1"/>
</dbReference>
<feature type="domain" description="Glycoside hydrolase family 3 C-terminal" evidence="5">
    <location>
        <begin position="8"/>
        <end position="177"/>
    </location>
</feature>
<comment type="caution">
    <text evidence="6">The sequence shown here is derived from an EMBL/GenBank/DDBJ whole genome shotgun (WGS) entry which is preliminary data.</text>
</comment>
<evidence type="ECO:0000313" key="6">
    <source>
        <dbReference type="EMBL" id="KAK3054003.1"/>
    </source>
</evidence>
<accession>A0AAJ0DP54</accession>
<evidence type="ECO:0000313" key="7">
    <source>
        <dbReference type="Proteomes" id="UP001271007"/>
    </source>
</evidence>
<keyword evidence="4" id="KW-0326">Glycosidase</keyword>
<gene>
    <name evidence="6" type="ORF">LTR09_004779</name>
</gene>
<evidence type="ECO:0000256" key="4">
    <source>
        <dbReference type="ARBA" id="ARBA00023295"/>
    </source>
</evidence>
<dbReference type="Proteomes" id="UP001271007">
    <property type="component" value="Unassembled WGS sequence"/>
</dbReference>
<evidence type="ECO:0000256" key="3">
    <source>
        <dbReference type="ARBA" id="ARBA00023277"/>
    </source>
</evidence>